<keyword evidence="3" id="KW-1185">Reference proteome</keyword>
<dbReference type="Proteomes" id="UP001597283">
    <property type="component" value="Unassembled WGS sequence"/>
</dbReference>
<dbReference type="EMBL" id="JBHUFC010000003">
    <property type="protein sequence ID" value="MFD1787967.1"/>
    <property type="molecule type" value="Genomic_DNA"/>
</dbReference>
<keyword evidence="1" id="KW-0472">Membrane</keyword>
<gene>
    <name evidence="2" type="primary">lptC</name>
    <name evidence="2" type="ORF">ACFSC3_10310</name>
</gene>
<reference evidence="3" key="1">
    <citation type="journal article" date="2019" name="Int. J. Syst. Evol. Microbiol.">
        <title>The Global Catalogue of Microorganisms (GCM) 10K type strain sequencing project: providing services to taxonomists for standard genome sequencing and annotation.</title>
        <authorList>
            <consortium name="The Broad Institute Genomics Platform"/>
            <consortium name="The Broad Institute Genome Sequencing Center for Infectious Disease"/>
            <person name="Wu L."/>
            <person name="Ma J."/>
        </authorList>
    </citation>
    <scope>NUCLEOTIDE SEQUENCE [LARGE SCALE GENOMIC DNA]</scope>
    <source>
        <strain evidence="3">Q85</strain>
    </source>
</reference>
<keyword evidence="1" id="KW-0812">Transmembrane</keyword>
<organism evidence="2 3">
    <name type="scientific">Sphingomonas floccifaciens</name>
    <dbReference type="NCBI Taxonomy" id="1844115"/>
    <lineage>
        <taxon>Bacteria</taxon>
        <taxon>Pseudomonadati</taxon>
        <taxon>Pseudomonadota</taxon>
        <taxon>Alphaproteobacteria</taxon>
        <taxon>Sphingomonadales</taxon>
        <taxon>Sphingomonadaceae</taxon>
        <taxon>Sphingomonas</taxon>
    </lineage>
</organism>
<keyword evidence="1" id="KW-1133">Transmembrane helix</keyword>
<dbReference type="Pfam" id="PF06835">
    <property type="entry name" value="LptC"/>
    <property type="match status" value="1"/>
</dbReference>
<dbReference type="InterPro" id="IPR010664">
    <property type="entry name" value="LipoPS_assembly_LptC-rel"/>
</dbReference>
<comment type="caution">
    <text evidence="2">The sequence shown here is derived from an EMBL/GenBank/DDBJ whole genome shotgun (WGS) entry which is preliminary data.</text>
</comment>
<evidence type="ECO:0000256" key="1">
    <source>
        <dbReference type="SAM" id="Phobius"/>
    </source>
</evidence>
<dbReference type="RefSeq" id="WP_380940323.1">
    <property type="nucleotide sequence ID" value="NZ_JBHUFC010000003.1"/>
</dbReference>
<proteinExistence type="predicted"/>
<feature type="transmembrane region" description="Helical" evidence="1">
    <location>
        <begin position="34"/>
        <end position="60"/>
    </location>
</feature>
<protein>
    <submittedName>
        <fullName evidence="2">LPS export ABC transporter periplasmic protein LptC</fullName>
    </submittedName>
</protein>
<sequence>MPEVAAPLPMSRAARIERTARQRWAAPGSAHDRFVALLQIALPLGIGVLAAFLVMAPLFMGGDVSFMLDKNKVAIAQERMKTEAAQYRGQDAKGQAFTLDAGSAVQKSSAEPVVQIAKLTAELQMREGPAELTAPSGRYDMRSEQMKVDGPIAFTAADGYRLGTSGATVDMKSRRLQSDGAVEGNTPMGTFSANRLSADLEGRVVRLEGNARLRIVPKGANRR</sequence>
<name>A0ABW4NCU7_9SPHN</name>
<dbReference type="Gene3D" id="2.60.450.10">
    <property type="entry name" value="Lipopolysaccharide (LPS) transport protein A like domain"/>
    <property type="match status" value="1"/>
</dbReference>
<evidence type="ECO:0000313" key="3">
    <source>
        <dbReference type="Proteomes" id="UP001597283"/>
    </source>
</evidence>
<accession>A0ABW4NCU7</accession>
<evidence type="ECO:0000313" key="2">
    <source>
        <dbReference type="EMBL" id="MFD1787967.1"/>
    </source>
</evidence>